<dbReference type="PANTHER" id="PTHR42964">
    <property type="entry name" value="ENOYL-COA HYDRATASE"/>
    <property type="match status" value="1"/>
</dbReference>
<organism evidence="2 3">
    <name type="scientific">Streptacidiphilus jiangxiensis</name>
    <dbReference type="NCBI Taxonomy" id="235985"/>
    <lineage>
        <taxon>Bacteria</taxon>
        <taxon>Bacillati</taxon>
        <taxon>Actinomycetota</taxon>
        <taxon>Actinomycetes</taxon>
        <taxon>Kitasatosporales</taxon>
        <taxon>Streptomycetaceae</taxon>
        <taxon>Streptacidiphilus</taxon>
    </lineage>
</organism>
<reference evidence="3" key="1">
    <citation type="submission" date="2016-10" db="EMBL/GenBank/DDBJ databases">
        <authorList>
            <person name="Varghese N."/>
        </authorList>
    </citation>
    <scope>NUCLEOTIDE SEQUENCE [LARGE SCALE GENOMIC DNA]</scope>
    <source>
        <strain evidence="3">DSM 45096 / BCRC 16803 / CGMCC 4.1857 / CIP 109030 / JCM 12277 / KCTC 19219 / NBRC 100920 / 33214</strain>
    </source>
</reference>
<dbReference type="Proteomes" id="UP000183015">
    <property type="component" value="Unassembled WGS sequence"/>
</dbReference>
<dbReference type="STRING" id="235985.SAMN05414137_13312"/>
<dbReference type="InterPro" id="IPR029045">
    <property type="entry name" value="ClpP/crotonase-like_dom_sf"/>
</dbReference>
<accession>A0A1H7Z8U4</accession>
<dbReference type="AlphaFoldDB" id="A0A1H7Z8U4"/>
<dbReference type="PANTHER" id="PTHR42964:SF1">
    <property type="entry name" value="POLYKETIDE BIOSYNTHESIS ENOYL-COA HYDRATASE PKSH-RELATED"/>
    <property type="match status" value="1"/>
</dbReference>
<dbReference type="Gene3D" id="1.10.12.10">
    <property type="entry name" value="Lyase 2-enoyl-coa Hydratase, Chain A, domain 2"/>
    <property type="match status" value="1"/>
</dbReference>
<dbReference type="EMBL" id="FOAZ01000033">
    <property type="protein sequence ID" value="SEM53907.1"/>
    <property type="molecule type" value="Genomic_DNA"/>
</dbReference>
<dbReference type="NCBIfam" id="NF005879">
    <property type="entry name" value="PRK07827.1"/>
    <property type="match status" value="1"/>
</dbReference>
<dbReference type="OrthoDB" id="370015at2"/>
<dbReference type="Gene3D" id="3.90.226.10">
    <property type="entry name" value="2-enoyl-CoA Hydratase, Chain A, domain 1"/>
    <property type="match status" value="1"/>
</dbReference>
<gene>
    <name evidence="2" type="ORF">SAMN05414137_13312</name>
</gene>
<dbReference type="eggNOG" id="COG1024">
    <property type="taxonomic scope" value="Bacteria"/>
</dbReference>
<dbReference type="Pfam" id="PF00378">
    <property type="entry name" value="ECH_1"/>
    <property type="match status" value="1"/>
</dbReference>
<proteinExistence type="inferred from homology"/>
<comment type="similarity">
    <text evidence="1">Belongs to the enoyl-CoA hydratase/isomerase family.</text>
</comment>
<sequence length="256" mass="26990">MTSDAEPLVRYAVDRGIVTLTLDSPANRNALSSRLVAELEQGLAEAAKDAAVRAVVLTHTGGTFCSGADLSEATGGDPTANPRRLVTAMRSVLESPKPVVAAVDGHVRAGGLGLLGACDIVLAGPKSTFAFTEVRLGLAPAVISLPLLPRLDPRGASRWYLTGSVFDAAEAQRIGLVSEACADPQEPLASILDAFRKASPQGLAESKRLVTAEVLRVFERDGESMVAQSALLFGSEEAREGMLSFLERRPPRWATE</sequence>
<evidence type="ECO:0000313" key="2">
    <source>
        <dbReference type="EMBL" id="SEM53907.1"/>
    </source>
</evidence>
<evidence type="ECO:0000313" key="3">
    <source>
        <dbReference type="Proteomes" id="UP000183015"/>
    </source>
</evidence>
<protein>
    <submittedName>
        <fullName evidence="2">Enoyl-CoA hydratase</fullName>
    </submittedName>
</protein>
<keyword evidence="3" id="KW-1185">Reference proteome</keyword>
<dbReference type="InterPro" id="IPR001753">
    <property type="entry name" value="Enoyl-CoA_hydra/iso"/>
</dbReference>
<dbReference type="InterPro" id="IPR051683">
    <property type="entry name" value="Enoyl-CoA_Hydratase/Isomerase"/>
</dbReference>
<dbReference type="GO" id="GO:0003824">
    <property type="term" value="F:catalytic activity"/>
    <property type="evidence" value="ECO:0007669"/>
    <property type="project" value="UniProtKB-ARBA"/>
</dbReference>
<dbReference type="InterPro" id="IPR014748">
    <property type="entry name" value="Enoyl-CoA_hydra_C"/>
</dbReference>
<dbReference type="SUPFAM" id="SSF52096">
    <property type="entry name" value="ClpP/crotonase"/>
    <property type="match status" value="1"/>
</dbReference>
<name>A0A1H7Z8U4_STRJI</name>
<dbReference type="RefSeq" id="WP_042450024.1">
    <property type="nucleotide sequence ID" value="NZ_BBPN01000017.1"/>
</dbReference>
<evidence type="ECO:0000256" key="1">
    <source>
        <dbReference type="ARBA" id="ARBA00005254"/>
    </source>
</evidence>
<dbReference type="CDD" id="cd06558">
    <property type="entry name" value="crotonase-like"/>
    <property type="match status" value="1"/>
</dbReference>